<name>A0A2S7VWY0_PHOAN</name>
<dbReference type="SUPFAM" id="SSF56784">
    <property type="entry name" value="HAD-like"/>
    <property type="match status" value="1"/>
</dbReference>
<gene>
    <name evidence="1" type="ORF">BTO08_02630</name>
</gene>
<dbReference type="NCBIfam" id="TIGR01549">
    <property type="entry name" value="HAD-SF-IA-v1"/>
    <property type="match status" value="1"/>
</dbReference>
<dbReference type="InterPro" id="IPR041492">
    <property type="entry name" value="HAD_2"/>
</dbReference>
<proteinExistence type="predicted"/>
<dbReference type="SFLD" id="SFLDS00003">
    <property type="entry name" value="Haloacid_Dehalogenase"/>
    <property type="match status" value="1"/>
</dbReference>
<dbReference type="InterPro" id="IPR036412">
    <property type="entry name" value="HAD-like_sf"/>
</dbReference>
<dbReference type="Proteomes" id="UP000238730">
    <property type="component" value="Unassembled WGS sequence"/>
</dbReference>
<evidence type="ECO:0000313" key="1">
    <source>
        <dbReference type="EMBL" id="PQJ66395.1"/>
    </source>
</evidence>
<sequence>MIPFSLDLKTIKAVIFDLDNTLVTSNINFSQLRQQLGCPQDIDLLSYIETLNANEKTHANNIVFEHELSDAESSFPMMGCHELLMYLQENEIKTAIITRNCLAATHKKLTQNQISVGRVITRECFPPKPNPSSLESLAKDWGLMSNEILYVGDYFYDLQAAYNAKMPSCLVHHGKALTFSDAASLALNELSDLLFQFQSVKKN</sequence>
<dbReference type="Gene3D" id="3.40.50.1000">
    <property type="entry name" value="HAD superfamily/HAD-like"/>
    <property type="match status" value="1"/>
</dbReference>
<dbReference type="OrthoDB" id="5623813at2"/>
<protein>
    <submittedName>
        <fullName evidence="1">Phosphatase</fullName>
    </submittedName>
</protein>
<dbReference type="PANTHER" id="PTHR43885:SF1">
    <property type="entry name" value="SUPERFAMILY HYDROLASE, PUTATIVE (AFU_ORTHOLOGUE AFUA_4G13290)-RELATED"/>
    <property type="match status" value="1"/>
</dbReference>
<organism evidence="1 2">
    <name type="scientific">Photobacterium angustum</name>
    <dbReference type="NCBI Taxonomy" id="661"/>
    <lineage>
        <taxon>Bacteria</taxon>
        <taxon>Pseudomonadati</taxon>
        <taxon>Pseudomonadota</taxon>
        <taxon>Gammaproteobacteria</taxon>
        <taxon>Vibrionales</taxon>
        <taxon>Vibrionaceae</taxon>
        <taxon>Photobacterium</taxon>
    </lineage>
</organism>
<dbReference type="Gene3D" id="1.10.260.80">
    <property type="match status" value="1"/>
</dbReference>
<dbReference type="AlphaFoldDB" id="A0A2S7VWY0"/>
<dbReference type="EMBL" id="MSCJ01000001">
    <property type="protein sequence ID" value="PQJ66395.1"/>
    <property type="molecule type" value="Genomic_DNA"/>
</dbReference>
<comment type="caution">
    <text evidence="1">The sequence shown here is derived from an EMBL/GenBank/DDBJ whole genome shotgun (WGS) entry which is preliminary data.</text>
</comment>
<dbReference type="RefSeq" id="WP_105059778.1">
    <property type="nucleotide sequence ID" value="NZ_MSCJ01000001.1"/>
</dbReference>
<dbReference type="SFLD" id="SFLDG01129">
    <property type="entry name" value="C1.5:_HAD__Beta-PGM__Phosphata"/>
    <property type="match status" value="1"/>
</dbReference>
<dbReference type="InterPro" id="IPR006439">
    <property type="entry name" value="HAD-SF_hydro_IA"/>
</dbReference>
<evidence type="ECO:0000313" key="2">
    <source>
        <dbReference type="Proteomes" id="UP000238730"/>
    </source>
</evidence>
<dbReference type="InterPro" id="IPR023214">
    <property type="entry name" value="HAD_sf"/>
</dbReference>
<accession>A0A2S7VWY0</accession>
<reference evidence="1 2" key="1">
    <citation type="submission" date="2016-12" db="EMBL/GenBank/DDBJ databases">
        <title>Diversity of luminous bacteria.</title>
        <authorList>
            <person name="Yoshizawa S."/>
            <person name="Kogure K."/>
        </authorList>
    </citation>
    <scope>NUCLEOTIDE SEQUENCE [LARGE SCALE GENOMIC DNA]</scope>
    <source>
        <strain evidence="1 2">LC1-200</strain>
    </source>
</reference>
<dbReference type="PANTHER" id="PTHR43885">
    <property type="entry name" value="HALOACID DEHALOGENASE-LIKE HYDROLASE"/>
    <property type="match status" value="1"/>
</dbReference>
<dbReference type="CDD" id="cd01427">
    <property type="entry name" value="HAD_like"/>
    <property type="match status" value="1"/>
</dbReference>
<dbReference type="Pfam" id="PF13419">
    <property type="entry name" value="HAD_2"/>
    <property type="match status" value="1"/>
</dbReference>